<keyword evidence="2" id="KW-1185">Reference proteome</keyword>
<dbReference type="Proteomes" id="UP001162483">
    <property type="component" value="Unassembled WGS sequence"/>
</dbReference>
<accession>A0ABN9AR75</accession>
<comment type="caution">
    <text evidence="1">The sequence shown here is derived from an EMBL/GenBank/DDBJ whole genome shotgun (WGS) entry which is preliminary data.</text>
</comment>
<name>A0ABN9AR75_9NEOB</name>
<protein>
    <submittedName>
        <fullName evidence="1">Uncharacterized protein</fullName>
    </submittedName>
</protein>
<organism evidence="1 2">
    <name type="scientific">Staurois parvus</name>
    <dbReference type="NCBI Taxonomy" id="386267"/>
    <lineage>
        <taxon>Eukaryota</taxon>
        <taxon>Metazoa</taxon>
        <taxon>Chordata</taxon>
        <taxon>Craniata</taxon>
        <taxon>Vertebrata</taxon>
        <taxon>Euteleostomi</taxon>
        <taxon>Amphibia</taxon>
        <taxon>Batrachia</taxon>
        <taxon>Anura</taxon>
        <taxon>Neobatrachia</taxon>
        <taxon>Ranoidea</taxon>
        <taxon>Ranidae</taxon>
        <taxon>Staurois</taxon>
    </lineage>
</organism>
<gene>
    <name evidence="1" type="ORF">SPARVUS_LOCUS1454881</name>
</gene>
<reference evidence="1" key="1">
    <citation type="submission" date="2023-05" db="EMBL/GenBank/DDBJ databases">
        <authorList>
            <person name="Stuckert A."/>
        </authorList>
    </citation>
    <scope>NUCLEOTIDE SEQUENCE</scope>
</reference>
<evidence type="ECO:0000313" key="1">
    <source>
        <dbReference type="EMBL" id="CAI9538539.1"/>
    </source>
</evidence>
<dbReference type="EMBL" id="CATNWA010000916">
    <property type="protein sequence ID" value="CAI9538539.1"/>
    <property type="molecule type" value="Genomic_DNA"/>
</dbReference>
<proteinExistence type="predicted"/>
<sequence length="67" mass="7755">MGEVRVLQNLWAVNRDLQAHPEGYRSSMGLCANSWWLRDNTCARHCTSLYWTYGTRHITKSYCSAGM</sequence>
<evidence type="ECO:0000313" key="2">
    <source>
        <dbReference type="Proteomes" id="UP001162483"/>
    </source>
</evidence>